<keyword evidence="1" id="KW-0812">Transmembrane</keyword>
<accession>A0AAN8X2I0</accession>
<evidence type="ECO:0000313" key="2">
    <source>
        <dbReference type="EMBL" id="KAK7073053.1"/>
    </source>
</evidence>
<keyword evidence="1" id="KW-1133">Transmembrane helix</keyword>
<dbReference type="AlphaFoldDB" id="A0AAN8X2I0"/>
<dbReference type="EMBL" id="JAXCGZ010013266">
    <property type="protein sequence ID" value="KAK7073053.1"/>
    <property type="molecule type" value="Genomic_DNA"/>
</dbReference>
<evidence type="ECO:0000256" key="1">
    <source>
        <dbReference type="SAM" id="Phobius"/>
    </source>
</evidence>
<organism evidence="2 3">
    <name type="scientific">Halocaridina rubra</name>
    <name type="common">Hawaiian red shrimp</name>
    <dbReference type="NCBI Taxonomy" id="373956"/>
    <lineage>
        <taxon>Eukaryota</taxon>
        <taxon>Metazoa</taxon>
        <taxon>Ecdysozoa</taxon>
        <taxon>Arthropoda</taxon>
        <taxon>Crustacea</taxon>
        <taxon>Multicrustacea</taxon>
        <taxon>Malacostraca</taxon>
        <taxon>Eumalacostraca</taxon>
        <taxon>Eucarida</taxon>
        <taxon>Decapoda</taxon>
        <taxon>Pleocyemata</taxon>
        <taxon>Caridea</taxon>
        <taxon>Atyoidea</taxon>
        <taxon>Atyidae</taxon>
        <taxon>Halocaridina</taxon>
    </lineage>
</organism>
<keyword evidence="3" id="KW-1185">Reference proteome</keyword>
<proteinExistence type="predicted"/>
<sequence>MAYTLNVVEMMASIVGPEYVKSGSTIRLTCFINQANLQGFYGSLYVSTLFGVWYIGIIMERCWTMREKCGSAPKKNCMEHPPI</sequence>
<protein>
    <submittedName>
        <fullName evidence="2">Uncharacterized protein</fullName>
    </submittedName>
</protein>
<name>A0AAN8X2I0_HALRR</name>
<feature type="transmembrane region" description="Helical" evidence="1">
    <location>
        <begin position="40"/>
        <end position="58"/>
    </location>
</feature>
<reference evidence="2 3" key="1">
    <citation type="submission" date="2023-11" db="EMBL/GenBank/DDBJ databases">
        <title>Halocaridina rubra genome assembly.</title>
        <authorList>
            <person name="Smith C."/>
        </authorList>
    </citation>
    <scope>NUCLEOTIDE SEQUENCE [LARGE SCALE GENOMIC DNA]</scope>
    <source>
        <strain evidence="2">EP-1</strain>
        <tissue evidence="2">Whole</tissue>
    </source>
</reference>
<gene>
    <name evidence="2" type="ORF">SK128_019496</name>
</gene>
<dbReference type="Proteomes" id="UP001381693">
    <property type="component" value="Unassembled WGS sequence"/>
</dbReference>
<keyword evidence="1" id="KW-0472">Membrane</keyword>
<comment type="caution">
    <text evidence="2">The sequence shown here is derived from an EMBL/GenBank/DDBJ whole genome shotgun (WGS) entry which is preliminary data.</text>
</comment>
<evidence type="ECO:0000313" key="3">
    <source>
        <dbReference type="Proteomes" id="UP001381693"/>
    </source>
</evidence>